<evidence type="ECO:0000256" key="6">
    <source>
        <dbReference type="ARBA" id="ARBA00022556"/>
    </source>
</evidence>
<accession>A0A520MRM8</accession>
<keyword evidence="5" id="KW-0444">Lipid biosynthesis</keyword>
<organism evidence="12 13">
    <name type="scientific">SAR86 cluster bacterium</name>
    <dbReference type="NCBI Taxonomy" id="2030880"/>
    <lineage>
        <taxon>Bacteria</taxon>
        <taxon>Pseudomonadati</taxon>
        <taxon>Pseudomonadota</taxon>
        <taxon>Gammaproteobacteria</taxon>
        <taxon>SAR86 cluster</taxon>
    </lineage>
</organism>
<dbReference type="EMBL" id="SHBL01000021">
    <property type="protein sequence ID" value="RZO23882.1"/>
    <property type="molecule type" value="Genomic_DNA"/>
</dbReference>
<evidence type="ECO:0000256" key="1">
    <source>
        <dbReference type="ARBA" id="ARBA00002056"/>
    </source>
</evidence>
<dbReference type="InterPro" id="IPR003835">
    <property type="entry name" value="Glyco_trans_19"/>
</dbReference>
<evidence type="ECO:0000256" key="5">
    <source>
        <dbReference type="ARBA" id="ARBA00022516"/>
    </source>
</evidence>
<dbReference type="Proteomes" id="UP000320146">
    <property type="component" value="Unassembled WGS sequence"/>
</dbReference>
<comment type="caution">
    <text evidence="12">The sequence shown here is derived from an EMBL/GenBank/DDBJ whole genome shotgun (WGS) entry which is preliminary data.</text>
</comment>
<dbReference type="PANTHER" id="PTHR30372:SF4">
    <property type="entry name" value="LIPID-A-DISACCHARIDE SYNTHASE, MITOCHONDRIAL-RELATED"/>
    <property type="match status" value="1"/>
</dbReference>
<proteinExistence type="inferred from homology"/>
<keyword evidence="7 12" id="KW-0328">Glycosyltransferase</keyword>
<dbReference type="NCBIfam" id="TIGR00215">
    <property type="entry name" value="lpxB"/>
    <property type="match status" value="1"/>
</dbReference>
<dbReference type="GO" id="GO:0008915">
    <property type="term" value="F:lipid-A-disaccharide synthase activity"/>
    <property type="evidence" value="ECO:0007669"/>
    <property type="project" value="UniProtKB-UniRule"/>
</dbReference>
<dbReference type="AlphaFoldDB" id="A0A520MRM8"/>
<keyword evidence="8 12" id="KW-0808">Transferase</keyword>
<evidence type="ECO:0000256" key="9">
    <source>
        <dbReference type="ARBA" id="ARBA00023098"/>
    </source>
</evidence>
<evidence type="ECO:0000256" key="2">
    <source>
        <dbReference type="ARBA" id="ARBA00007868"/>
    </source>
</evidence>
<keyword evidence="6" id="KW-0441">Lipid A biosynthesis</keyword>
<evidence type="ECO:0000256" key="7">
    <source>
        <dbReference type="ARBA" id="ARBA00022676"/>
    </source>
</evidence>
<dbReference type="Pfam" id="PF02684">
    <property type="entry name" value="LpxB"/>
    <property type="match status" value="1"/>
</dbReference>
<evidence type="ECO:0000256" key="10">
    <source>
        <dbReference type="ARBA" id="ARBA00048975"/>
    </source>
</evidence>
<dbReference type="GO" id="GO:0005543">
    <property type="term" value="F:phospholipid binding"/>
    <property type="evidence" value="ECO:0007669"/>
    <property type="project" value="TreeGrafter"/>
</dbReference>
<name>A0A520MRM8_9GAMM</name>
<evidence type="ECO:0000313" key="13">
    <source>
        <dbReference type="Proteomes" id="UP000320146"/>
    </source>
</evidence>
<reference evidence="12 13" key="1">
    <citation type="submission" date="2019-02" db="EMBL/GenBank/DDBJ databases">
        <title>Prokaryotic population dynamics and viral predation in marine succession experiment using metagenomics: the confinement effect.</title>
        <authorList>
            <person name="Haro-Moreno J.M."/>
            <person name="Rodriguez-Valera F."/>
            <person name="Lopez-Perez M."/>
        </authorList>
    </citation>
    <scope>NUCLEOTIDE SEQUENCE [LARGE SCALE GENOMIC DNA]</scope>
    <source>
        <strain evidence="12">MED-G166</strain>
    </source>
</reference>
<sequence>MKIGIVSAEPSGDLLGSKLLSVLEQKFDDISLVGVGSGPLSNYGLSGDRALLEIMGLVDPILNYKKITNFRKKLIKDFIKEEIDVFIGIDAPDFNFEIHKQMQKEGIKTIHVVCPSVWAWRPGRIKHFKHVDYMLCLFPFELEYCANVRKQAFCIGHPLIDEKEAYENEFKENIICIMPGSRKSEIKNNLGVMIDGFNQFNIEEDFKAVIPVYKKEDKYLIQHKIQNHEFITCEHVKSAEVLKKSKAAVVCSGTATLETLLAGIPTTVVYKTNWFNHFILKRLMLSEFASIPNIIADEEIFLELIQSDASSANIAHDLTSNLADYVFRQEMIKAVKDKLVQTNLSDFVDRLYEDCRS</sequence>
<gene>
    <name evidence="12" type="primary">lpxB</name>
    <name evidence="12" type="ORF">EVA99_02945</name>
</gene>
<dbReference type="PANTHER" id="PTHR30372">
    <property type="entry name" value="LIPID-A-DISACCHARIDE SYNTHASE"/>
    <property type="match status" value="1"/>
</dbReference>
<protein>
    <recommendedName>
        <fullName evidence="4 11">Lipid-A-disaccharide synthase</fullName>
        <ecNumber evidence="3 11">2.4.1.182</ecNumber>
    </recommendedName>
</protein>
<comment type="function">
    <text evidence="1">Condensation of UDP-2,3-diacylglucosamine and 2,3-diacylglucosamine-1-phosphate to form lipid A disaccharide, a precursor of lipid A, a phosphorylated glycolipid that anchors the lipopolysaccharide to the outer membrane of the cell.</text>
</comment>
<comment type="catalytic activity">
    <reaction evidence="10">
        <text>a lipid X + a UDP-2-N,3-O-bis[(3R)-3-hydroxyacyl]-alpha-D-glucosamine = a lipid A disaccharide + UDP + H(+)</text>
        <dbReference type="Rhea" id="RHEA:67828"/>
        <dbReference type="ChEBI" id="CHEBI:15378"/>
        <dbReference type="ChEBI" id="CHEBI:58223"/>
        <dbReference type="ChEBI" id="CHEBI:137748"/>
        <dbReference type="ChEBI" id="CHEBI:176338"/>
        <dbReference type="ChEBI" id="CHEBI:176343"/>
        <dbReference type="EC" id="2.4.1.182"/>
    </reaction>
</comment>
<evidence type="ECO:0000256" key="8">
    <source>
        <dbReference type="ARBA" id="ARBA00022679"/>
    </source>
</evidence>
<evidence type="ECO:0000256" key="4">
    <source>
        <dbReference type="ARBA" id="ARBA00020902"/>
    </source>
</evidence>
<evidence type="ECO:0000313" key="12">
    <source>
        <dbReference type="EMBL" id="RZO23882.1"/>
    </source>
</evidence>
<dbReference type="GO" id="GO:0016020">
    <property type="term" value="C:membrane"/>
    <property type="evidence" value="ECO:0007669"/>
    <property type="project" value="GOC"/>
</dbReference>
<evidence type="ECO:0000256" key="11">
    <source>
        <dbReference type="NCBIfam" id="TIGR00215"/>
    </source>
</evidence>
<evidence type="ECO:0000256" key="3">
    <source>
        <dbReference type="ARBA" id="ARBA00012687"/>
    </source>
</evidence>
<dbReference type="GO" id="GO:0009245">
    <property type="term" value="P:lipid A biosynthetic process"/>
    <property type="evidence" value="ECO:0007669"/>
    <property type="project" value="UniProtKB-UniRule"/>
</dbReference>
<dbReference type="SUPFAM" id="SSF53756">
    <property type="entry name" value="UDP-Glycosyltransferase/glycogen phosphorylase"/>
    <property type="match status" value="1"/>
</dbReference>
<keyword evidence="9" id="KW-0443">Lipid metabolism</keyword>
<comment type="similarity">
    <text evidence="2">Belongs to the LpxB family.</text>
</comment>
<dbReference type="EC" id="2.4.1.182" evidence="3 11"/>